<accession>A0AAV7T5T7</accession>
<comment type="caution">
    <text evidence="1">The sequence shown here is derived from an EMBL/GenBank/DDBJ whole genome shotgun (WGS) entry which is preliminary data.</text>
</comment>
<gene>
    <name evidence="1" type="ORF">NDU88_003779</name>
</gene>
<organism evidence="1 2">
    <name type="scientific">Pleurodeles waltl</name>
    <name type="common">Iberian ribbed newt</name>
    <dbReference type="NCBI Taxonomy" id="8319"/>
    <lineage>
        <taxon>Eukaryota</taxon>
        <taxon>Metazoa</taxon>
        <taxon>Chordata</taxon>
        <taxon>Craniata</taxon>
        <taxon>Vertebrata</taxon>
        <taxon>Euteleostomi</taxon>
        <taxon>Amphibia</taxon>
        <taxon>Batrachia</taxon>
        <taxon>Caudata</taxon>
        <taxon>Salamandroidea</taxon>
        <taxon>Salamandridae</taxon>
        <taxon>Pleurodelinae</taxon>
        <taxon>Pleurodeles</taxon>
    </lineage>
</organism>
<sequence>YQNCCISFFSQCSYCSSPGKVHLACSTHNCIKLSSSSPVRWYIAERSSYLNFERVKVGYNDFQSFAKRS</sequence>
<proteinExistence type="predicted"/>
<reference evidence="1" key="1">
    <citation type="journal article" date="2022" name="bioRxiv">
        <title>Sequencing and chromosome-scale assembly of the giantPleurodeles waltlgenome.</title>
        <authorList>
            <person name="Brown T."/>
            <person name="Elewa A."/>
            <person name="Iarovenko S."/>
            <person name="Subramanian E."/>
            <person name="Araus A.J."/>
            <person name="Petzold A."/>
            <person name="Susuki M."/>
            <person name="Suzuki K.-i.T."/>
            <person name="Hayashi T."/>
            <person name="Toyoda A."/>
            <person name="Oliveira C."/>
            <person name="Osipova E."/>
            <person name="Leigh N.D."/>
            <person name="Simon A."/>
            <person name="Yun M.H."/>
        </authorList>
    </citation>
    <scope>NUCLEOTIDE SEQUENCE</scope>
    <source>
        <strain evidence="1">20211129_DDA</strain>
        <tissue evidence="1">Liver</tissue>
    </source>
</reference>
<dbReference type="Proteomes" id="UP001066276">
    <property type="component" value="Chromosome 4_1"/>
</dbReference>
<keyword evidence="2" id="KW-1185">Reference proteome</keyword>
<dbReference type="EMBL" id="JANPWB010000007">
    <property type="protein sequence ID" value="KAJ1171922.1"/>
    <property type="molecule type" value="Genomic_DNA"/>
</dbReference>
<evidence type="ECO:0000313" key="1">
    <source>
        <dbReference type="EMBL" id="KAJ1171922.1"/>
    </source>
</evidence>
<name>A0AAV7T5T7_PLEWA</name>
<protein>
    <submittedName>
        <fullName evidence="1">Uncharacterized protein</fullName>
    </submittedName>
</protein>
<feature type="non-terminal residue" evidence="1">
    <location>
        <position position="1"/>
    </location>
</feature>
<dbReference type="AlphaFoldDB" id="A0AAV7T5T7"/>
<evidence type="ECO:0000313" key="2">
    <source>
        <dbReference type="Proteomes" id="UP001066276"/>
    </source>
</evidence>
<feature type="non-terminal residue" evidence="1">
    <location>
        <position position="69"/>
    </location>
</feature>